<keyword evidence="6" id="KW-1185">Reference proteome</keyword>
<keyword evidence="1" id="KW-0808">Transferase</keyword>
<dbReference type="InterPro" id="IPR033749">
    <property type="entry name" value="Polyprenyl_synt_CS"/>
</dbReference>
<dbReference type="AlphaFoldDB" id="A0A059IZY6"/>
<dbReference type="OrthoDB" id="6921389at2759"/>
<organism evidence="5 6">
    <name type="scientific">Trichophyton interdigitale (strain MR816)</name>
    <dbReference type="NCBI Taxonomy" id="1215338"/>
    <lineage>
        <taxon>Eukaryota</taxon>
        <taxon>Fungi</taxon>
        <taxon>Dikarya</taxon>
        <taxon>Ascomycota</taxon>
        <taxon>Pezizomycotina</taxon>
        <taxon>Eurotiomycetes</taxon>
        <taxon>Eurotiomycetidae</taxon>
        <taxon>Onygenales</taxon>
        <taxon>Arthrodermataceae</taxon>
        <taxon>Trichophyton</taxon>
    </lineage>
</organism>
<dbReference type="STRING" id="1215338.A0A059IZY6"/>
<dbReference type="GO" id="GO:0043386">
    <property type="term" value="P:mycotoxin biosynthetic process"/>
    <property type="evidence" value="ECO:0007669"/>
    <property type="project" value="UniProtKB-ARBA"/>
</dbReference>
<gene>
    <name evidence="5" type="ORF">H109_07032</name>
</gene>
<keyword evidence="2" id="KW-0479">Metal-binding</keyword>
<keyword evidence="3" id="KW-0460">Magnesium</keyword>
<dbReference type="EMBL" id="AOKY01000632">
    <property type="protein sequence ID" value="KDB21018.1"/>
    <property type="molecule type" value="Genomic_DNA"/>
</dbReference>
<dbReference type="InterPro" id="IPR000092">
    <property type="entry name" value="Polyprenyl_synt"/>
</dbReference>
<sequence>MSDRVAPNLIPPRTSSTGVTKPAAEEEWFASSARRSCPGSIGYQRGKPFSTRRGKPAEAMWTAGKENIVLGPYSYTVNQPGKDIRGQLIAAYNRWLQVPEESLAVITKVVVMLHTASLLIDDVEDSSHLRRGAPVAHNIFGIPQTINSANYVYFQALDEIQKLKSPEAINIFVKELMNLHRGQGMDLYWRDTLTCPTEEDYLEMVGNKTGGLFRLAIKLMQAESSVPMY</sequence>
<dbReference type="PROSITE" id="PS00723">
    <property type="entry name" value="POLYPRENYL_SYNTHASE_1"/>
    <property type="match status" value="1"/>
</dbReference>
<dbReference type="GO" id="GO:0046872">
    <property type="term" value="F:metal ion binding"/>
    <property type="evidence" value="ECO:0007669"/>
    <property type="project" value="UniProtKB-KW"/>
</dbReference>
<dbReference type="SUPFAM" id="SSF48576">
    <property type="entry name" value="Terpenoid synthases"/>
    <property type="match status" value="1"/>
</dbReference>
<evidence type="ECO:0000256" key="4">
    <source>
        <dbReference type="SAM" id="MobiDB-lite"/>
    </source>
</evidence>
<dbReference type="GO" id="GO:0008299">
    <property type="term" value="P:isoprenoid biosynthetic process"/>
    <property type="evidence" value="ECO:0007669"/>
    <property type="project" value="InterPro"/>
</dbReference>
<dbReference type="OMA" id="TISCANY"/>
<dbReference type="HOGENOM" id="CLU_014015_6_1_1"/>
<reference evidence="5 6" key="1">
    <citation type="submission" date="2014-02" db="EMBL/GenBank/DDBJ databases">
        <title>The Genome Sequence of Trichophyton interdigitale MR816.</title>
        <authorList>
            <consortium name="The Broad Institute Genomics Platform"/>
            <person name="Cuomo C.A."/>
            <person name="White T.C."/>
            <person name="Graser Y."/>
            <person name="Martinez-Rossi N."/>
            <person name="Heitman J."/>
            <person name="Young S.K."/>
            <person name="Zeng Q."/>
            <person name="Gargeya S."/>
            <person name="Abouelleil A."/>
            <person name="Alvarado L."/>
            <person name="Chapman S.B."/>
            <person name="Gainer-Dewar J."/>
            <person name="Goldberg J."/>
            <person name="Griggs A."/>
            <person name="Gujja S."/>
            <person name="Hansen M."/>
            <person name="Howarth C."/>
            <person name="Imamovic A."/>
            <person name="Larimer J."/>
            <person name="Martinez D."/>
            <person name="Murphy C."/>
            <person name="Pearson M.D."/>
            <person name="Persinoti G."/>
            <person name="Poon T."/>
            <person name="Priest M."/>
            <person name="Roberts A.D."/>
            <person name="Saif S."/>
            <person name="Shea T.D."/>
            <person name="Sykes S.N."/>
            <person name="Wortman J."/>
            <person name="Nusbaum C."/>
            <person name="Birren B."/>
        </authorList>
    </citation>
    <scope>NUCLEOTIDE SEQUENCE [LARGE SCALE GENOMIC DNA]</scope>
    <source>
        <strain evidence="5 6">MR816</strain>
    </source>
</reference>
<feature type="region of interest" description="Disordered" evidence="4">
    <location>
        <begin position="1"/>
        <end position="22"/>
    </location>
</feature>
<evidence type="ECO:0000313" key="5">
    <source>
        <dbReference type="EMBL" id="KDB21018.1"/>
    </source>
</evidence>
<dbReference type="InterPro" id="IPR008949">
    <property type="entry name" value="Isoprenoid_synthase_dom_sf"/>
</dbReference>
<evidence type="ECO:0008006" key="7">
    <source>
        <dbReference type="Google" id="ProtNLM"/>
    </source>
</evidence>
<name>A0A059IZY6_TRIIM</name>
<feature type="non-terminal residue" evidence="5">
    <location>
        <position position="229"/>
    </location>
</feature>
<dbReference type="GO" id="GO:0004659">
    <property type="term" value="F:prenyltransferase activity"/>
    <property type="evidence" value="ECO:0007669"/>
    <property type="project" value="InterPro"/>
</dbReference>
<dbReference type="Proteomes" id="UP000024533">
    <property type="component" value="Unassembled WGS sequence"/>
</dbReference>
<dbReference type="PANTHER" id="PTHR12001">
    <property type="entry name" value="GERANYLGERANYL PYROPHOSPHATE SYNTHASE"/>
    <property type="match status" value="1"/>
</dbReference>
<dbReference type="Pfam" id="PF00348">
    <property type="entry name" value="polyprenyl_synt"/>
    <property type="match status" value="1"/>
</dbReference>
<accession>A0A059IZY6</accession>
<protein>
    <recommendedName>
        <fullName evidence="7">Geranylgeranyl pyrophosphate synthase</fullName>
    </recommendedName>
</protein>
<dbReference type="Gene3D" id="1.10.600.10">
    <property type="entry name" value="Farnesyl Diphosphate Synthase"/>
    <property type="match status" value="1"/>
</dbReference>
<evidence type="ECO:0000256" key="3">
    <source>
        <dbReference type="ARBA" id="ARBA00022842"/>
    </source>
</evidence>
<dbReference type="PANTHER" id="PTHR12001:SF44">
    <property type="entry name" value="GERANYLGERANYL PYROPHOSPHATE SYNTHASE"/>
    <property type="match status" value="1"/>
</dbReference>
<evidence type="ECO:0000313" key="6">
    <source>
        <dbReference type="Proteomes" id="UP000024533"/>
    </source>
</evidence>
<proteinExistence type="predicted"/>
<comment type="caution">
    <text evidence="5">The sequence shown here is derived from an EMBL/GenBank/DDBJ whole genome shotgun (WGS) entry which is preliminary data.</text>
</comment>
<evidence type="ECO:0000256" key="2">
    <source>
        <dbReference type="ARBA" id="ARBA00022723"/>
    </source>
</evidence>
<evidence type="ECO:0000256" key="1">
    <source>
        <dbReference type="ARBA" id="ARBA00022679"/>
    </source>
</evidence>
<dbReference type="GO" id="GO:0046165">
    <property type="term" value="P:alcohol biosynthetic process"/>
    <property type="evidence" value="ECO:0007669"/>
    <property type="project" value="UniProtKB-ARBA"/>
</dbReference>